<dbReference type="Pfam" id="PF13410">
    <property type="entry name" value="GST_C_2"/>
    <property type="match status" value="1"/>
</dbReference>
<dbReference type="InterPro" id="IPR036282">
    <property type="entry name" value="Glutathione-S-Trfase_C_sf"/>
</dbReference>
<dbReference type="PANTHER" id="PTHR32419">
    <property type="entry name" value="GLUTATHIONYL-HYDROQUINONE REDUCTASE"/>
    <property type="match status" value="1"/>
</dbReference>
<feature type="compositionally biased region" description="Basic and acidic residues" evidence="1">
    <location>
        <begin position="397"/>
        <end position="410"/>
    </location>
</feature>
<dbReference type="Gene3D" id="1.20.1050.10">
    <property type="match status" value="1"/>
</dbReference>
<evidence type="ECO:0000313" key="4">
    <source>
        <dbReference type="Proteomes" id="UP000663853"/>
    </source>
</evidence>
<dbReference type="GO" id="GO:0004364">
    <property type="term" value="F:glutathione transferase activity"/>
    <property type="evidence" value="ECO:0007669"/>
    <property type="project" value="InterPro"/>
</dbReference>
<accession>A0A8H3B2D3</accession>
<dbReference type="InterPro" id="IPR004045">
    <property type="entry name" value="Glutathione_S-Trfase_N"/>
</dbReference>
<dbReference type="PROSITE" id="PS50405">
    <property type="entry name" value="GST_CTER"/>
    <property type="match status" value="1"/>
</dbReference>
<comment type="caution">
    <text evidence="3">The sequence shown here is derived from an EMBL/GenBank/DDBJ whole genome shotgun (WGS) entry which is preliminary data.</text>
</comment>
<feature type="compositionally biased region" description="Polar residues" evidence="1">
    <location>
        <begin position="543"/>
        <end position="555"/>
    </location>
</feature>
<dbReference type="GO" id="GO:0005737">
    <property type="term" value="C:cytoplasm"/>
    <property type="evidence" value="ECO:0007669"/>
    <property type="project" value="TreeGrafter"/>
</dbReference>
<dbReference type="PANTHER" id="PTHR32419:SF6">
    <property type="entry name" value="GLUTATHIONE S-TRANSFERASE OMEGA-LIKE 1-RELATED"/>
    <property type="match status" value="1"/>
</dbReference>
<evidence type="ECO:0000256" key="1">
    <source>
        <dbReference type="SAM" id="MobiDB-lite"/>
    </source>
</evidence>
<feature type="compositionally biased region" description="Low complexity" evidence="1">
    <location>
        <begin position="526"/>
        <end position="542"/>
    </location>
</feature>
<feature type="region of interest" description="Disordered" evidence="1">
    <location>
        <begin position="516"/>
        <end position="565"/>
    </location>
</feature>
<protein>
    <recommendedName>
        <fullName evidence="2">GST C-terminal domain-containing protein</fullName>
    </recommendedName>
</protein>
<feature type="domain" description="GST C-terminal" evidence="2">
    <location>
        <begin position="182"/>
        <end position="318"/>
    </location>
</feature>
<name>A0A8H3B2D3_9AGAM</name>
<dbReference type="SUPFAM" id="SSF52833">
    <property type="entry name" value="Thioredoxin-like"/>
    <property type="match status" value="1"/>
</dbReference>
<sequence length="1115" mass="126486">MLLVRRLPRTVLRINPNLLRLTVTARTMSQDKSEAQKDITKWASTDGHFRRQVSSFRDVIEKGGKFEPEKGRYHIFVSYACPWAHRVLITRRLLKLEDIIGLSVVSPRMGSLGWPFAAADEFPGADHDPVQNSNHVRDLYFKADPEYSGRFTVPIVWDKKTSTIVNNESSEIIRFLNSAFRDLAEPVDIDIYPEPLRKEIDDFHSWVYDTVNNGVYKCGFATTQEAYESAVGPLFQSLDRLEKMIDGKEYYIGDRLTEADIRLYTTIVRFDPVYHGHFKTNLGSIRHNYPNINRWMKNLYWNVPAFKETTNFEHPYCARCIQQGTTDRCKYDEVKKSKLTLVKEENADLKERIAQLERQLAGRSPPELASQPLEDVKNPPSSTFSQVLLEEDEDDEHDHGQEEEIDDNAHGDPINIGPGPYQVEPQQQPAHGVRSEHFPTGPVHYSRPQPGGFETRAHHPGPPQLPNDQYQPAYQDPYYSQVPANVFHNGGFTQPDGHARSAFTPHLQTGPLPDVHAYSTWPPTPSDQAPPSASASSFTHSPLTNQWHFPNSEATPRSPDGSYPSINYTRGIMFRGDGRYYGGAMGSYDAYQGAPIQAPVVRRRPAPSPPVYGQDMVMSFFQRWKSQTQPQEYMEEDYAQAQGHTGGSWALVGNWWERDDLSVDNRNQLIELFLPYRKQVGLEIWVPDFLASLHLPPKRRPHPGFMWMIYSFAAFFSGDEELMQLLPEFLERARRNLAESYAKSDRLFDYIRGQTLYSSIMYLQGKVQLGGMAAYSAFHAAIICGLHKISSAVVAPRSQPQEQSGYRLKQVGFQLEPAASPREHGERIAAFWQLLLVDYSAAAITGLPAMFRDDGDERSRVETVFPRPLEEYMSGEANQVSYATLGDIFTSRAIPNPPDIAVTMQVKSMALVERAVRVATKWAHGTHFSSARPNKYTEEYNVVLHAIHHFKSYLPSVYPQEGNATESHLILSSGGLILERLFPHFMIWDAEIQLYSVVEDTDGQNLARESCIRSARDIKTLTLQLTDVEIPQLGVLPWHCFKSAYNVFERGLKRCRESQDEVGAGIFVQELGVMHRAQQLLAANHNLAALQSDQGDTREQDFPVGYPPDITITTL</sequence>
<proteinExistence type="predicted"/>
<dbReference type="AlphaFoldDB" id="A0A8H3B2D3"/>
<reference evidence="3" key="1">
    <citation type="submission" date="2021-01" db="EMBL/GenBank/DDBJ databases">
        <authorList>
            <person name="Kaushik A."/>
        </authorList>
    </citation>
    <scope>NUCLEOTIDE SEQUENCE</scope>
    <source>
        <strain evidence="3">AG6-10EEA</strain>
    </source>
</reference>
<gene>
    <name evidence="3" type="ORF">RDB_LOCUS43214</name>
</gene>
<dbReference type="InterPro" id="IPR047047">
    <property type="entry name" value="GST_Omega-like_C"/>
</dbReference>
<feature type="region of interest" description="Disordered" evidence="1">
    <location>
        <begin position="359"/>
        <end position="475"/>
    </location>
</feature>
<dbReference type="CDD" id="cd12148">
    <property type="entry name" value="fungal_TF_MHR"/>
    <property type="match status" value="1"/>
</dbReference>
<dbReference type="EMBL" id="CAJMXA010000913">
    <property type="protein sequence ID" value="CAE6446320.1"/>
    <property type="molecule type" value="Genomic_DNA"/>
</dbReference>
<dbReference type="CDD" id="cd03190">
    <property type="entry name" value="GST_C_Omega_like"/>
    <property type="match status" value="1"/>
</dbReference>
<dbReference type="Proteomes" id="UP000663853">
    <property type="component" value="Unassembled WGS sequence"/>
</dbReference>
<dbReference type="Pfam" id="PF13409">
    <property type="entry name" value="GST_N_2"/>
    <property type="match status" value="1"/>
</dbReference>
<evidence type="ECO:0000313" key="3">
    <source>
        <dbReference type="EMBL" id="CAE6446320.1"/>
    </source>
</evidence>
<dbReference type="SUPFAM" id="SSF47616">
    <property type="entry name" value="GST C-terminal domain-like"/>
    <property type="match status" value="1"/>
</dbReference>
<organism evidence="3 4">
    <name type="scientific">Rhizoctonia solani</name>
    <dbReference type="NCBI Taxonomy" id="456999"/>
    <lineage>
        <taxon>Eukaryota</taxon>
        <taxon>Fungi</taxon>
        <taxon>Dikarya</taxon>
        <taxon>Basidiomycota</taxon>
        <taxon>Agaricomycotina</taxon>
        <taxon>Agaricomycetes</taxon>
        <taxon>Cantharellales</taxon>
        <taxon>Ceratobasidiaceae</taxon>
        <taxon>Rhizoctonia</taxon>
    </lineage>
</organism>
<dbReference type="InterPro" id="IPR016639">
    <property type="entry name" value="GST_Omega/GSH"/>
</dbReference>
<evidence type="ECO:0000259" key="2">
    <source>
        <dbReference type="PROSITE" id="PS50405"/>
    </source>
</evidence>
<dbReference type="InterPro" id="IPR010987">
    <property type="entry name" value="Glutathione-S-Trfase_C-like"/>
</dbReference>
<dbReference type="InterPro" id="IPR036249">
    <property type="entry name" value="Thioredoxin-like_sf"/>
</dbReference>
<dbReference type="Gene3D" id="3.40.30.10">
    <property type="entry name" value="Glutaredoxin"/>
    <property type="match status" value="1"/>
</dbReference>